<dbReference type="EMBL" id="SMMG02000004">
    <property type="protein sequence ID" value="KAA3477415.1"/>
    <property type="molecule type" value="Genomic_DNA"/>
</dbReference>
<evidence type="ECO:0000313" key="2">
    <source>
        <dbReference type="Proteomes" id="UP000325315"/>
    </source>
</evidence>
<protein>
    <submittedName>
        <fullName evidence="1">Uncharacterized protein</fullName>
    </submittedName>
</protein>
<evidence type="ECO:0000313" key="1">
    <source>
        <dbReference type="EMBL" id="KAA3477415.1"/>
    </source>
</evidence>
<dbReference type="Proteomes" id="UP000325315">
    <property type="component" value="Unassembled WGS sequence"/>
</dbReference>
<accession>A0A5B6W8A0</accession>
<dbReference type="OrthoDB" id="10263346at2759"/>
<proteinExistence type="predicted"/>
<name>A0A5B6W8A0_9ROSI</name>
<sequence length="86" mass="10383">MEYRICNIRIKGGKKRERKKAFGYYSEEEVEIWRGRWSDHLQGWAPDSTWLQSLMQKPCFSLNLRYWDFAALRFQTPVSNLSFSWG</sequence>
<reference evidence="2" key="1">
    <citation type="journal article" date="2019" name="Plant Biotechnol. J.">
        <title>Genome sequencing of the Australian wild diploid species Gossypium australe highlights disease resistance and delayed gland morphogenesis.</title>
        <authorList>
            <person name="Cai Y."/>
            <person name="Cai X."/>
            <person name="Wang Q."/>
            <person name="Wang P."/>
            <person name="Zhang Y."/>
            <person name="Cai C."/>
            <person name="Xu Y."/>
            <person name="Wang K."/>
            <person name="Zhou Z."/>
            <person name="Wang C."/>
            <person name="Geng S."/>
            <person name="Li B."/>
            <person name="Dong Q."/>
            <person name="Hou Y."/>
            <person name="Wang H."/>
            <person name="Ai P."/>
            <person name="Liu Z."/>
            <person name="Yi F."/>
            <person name="Sun M."/>
            <person name="An G."/>
            <person name="Cheng J."/>
            <person name="Zhang Y."/>
            <person name="Shi Q."/>
            <person name="Xie Y."/>
            <person name="Shi X."/>
            <person name="Chang Y."/>
            <person name="Huang F."/>
            <person name="Chen Y."/>
            <person name="Hong S."/>
            <person name="Mi L."/>
            <person name="Sun Q."/>
            <person name="Zhang L."/>
            <person name="Zhou B."/>
            <person name="Peng R."/>
            <person name="Zhang X."/>
            <person name="Liu F."/>
        </authorList>
    </citation>
    <scope>NUCLEOTIDE SEQUENCE [LARGE SCALE GENOMIC DNA]</scope>
    <source>
        <strain evidence="2">cv. PA1801</strain>
    </source>
</reference>
<comment type="caution">
    <text evidence="1">The sequence shown here is derived from an EMBL/GenBank/DDBJ whole genome shotgun (WGS) entry which is preliminary data.</text>
</comment>
<keyword evidence="2" id="KW-1185">Reference proteome</keyword>
<gene>
    <name evidence="1" type="ORF">EPI10_011302</name>
</gene>
<organism evidence="1 2">
    <name type="scientific">Gossypium australe</name>
    <dbReference type="NCBI Taxonomy" id="47621"/>
    <lineage>
        <taxon>Eukaryota</taxon>
        <taxon>Viridiplantae</taxon>
        <taxon>Streptophyta</taxon>
        <taxon>Embryophyta</taxon>
        <taxon>Tracheophyta</taxon>
        <taxon>Spermatophyta</taxon>
        <taxon>Magnoliopsida</taxon>
        <taxon>eudicotyledons</taxon>
        <taxon>Gunneridae</taxon>
        <taxon>Pentapetalae</taxon>
        <taxon>rosids</taxon>
        <taxon>malvids</taxon>
        <taxon>Malvales</taxon>
        <taxon>Malvaceae</taxon>
        <taxon>Malvoideae</taxon>
        <taxon>Gossypium</taxon>
    </lineage>
</organism>
<dbReference type="AlphaFoldDB" id="A0A5B6W8A0"/>